<dbReference type="PANTHER" id="PTHR15680:SF9">
    <property type="entry name" value="LARGE RIBOSOMAL SUBUNIT PROTEIN BL19M"/>
    <property type="match status" value="1"/>
</dbReference>
<dbReference type="InterPro" id="IPR008991">
    <property type="entry name" value="Translation_prot_SH3-like_sf"/>
</dbReference>
<keyword evidence="6" id="KW-0687">Ribonucleoprotein</keyword>
<dbReference type="EMBL" id="CAEY01000442">
    <property type="status" value="NOT_ANNOTATED_CDS"/>
    <property type="molecule type" value="Genomic_DNA"/>
</dbReference>
<reference evidence="9" key="2">
    <citation type="submission" date="2015-06" db="UniProtKB">
        <authorList>
            <consortium name="EnsemblMetazoa"/>
        </authorList>
    </citation>
    <scope>IDENTIFICATION</scope>
</reference>
<dbReference type="Proteomes" id="UP000015104">
    <property type="component" value="Unassembled WGS sequence"/>
</dbReference>
<dbReference type="SUPFAM" id="SSF50104">
    <property type="entry name" value="Translation proteins SH3-like domain"/>
    <property type="match status" value="1"/>
</dbReference>
<dbReference type="FunFam" id="2.30.30.790:FF:000002">
    <property type="entry name" value="39S ribosomal protein L19, mitochondrial"/>
    <property type="match status" value="1"/>
</dbReference>
<evidence type="ECO:0000313" key="10">
    <source>
        <dbReference type="Proteomes" id="UP000015104"/>
    </source>
</evidence>
<protein>
    <recommendedName>
        <fullName evidence="7">Large ribosomal subunit protein bL19m</fullName>
    </recommendedName>
    <alternativeName>
        <fullName evidence="8">39S ribosomal protein L19, mitochondrial</fullName>
    </alternativeName>
</protein>
<dbReference type="HOGENOM" id="CLU_076988_0_0_1"/>
<dbReference type="InterPro" id="IPR038657">
    <property type="entry name" value="Ribosomal_bL19_sf"/>
</dbReference>
<dbReference type="GO" id="GO:0003735">
    <property type="term" value="F:structural constituent of ribosome"/>
    <property type="evidence" value="ECO:0007669"/>
    <property type="project" value="InterPro"/>
</dbReference>
<evidence type="ECO:0000256" key="7">
    <source>
        <dbReference type="ARBA" id="ARBA00035288"/>
    </source>
</evidence>
<dbReference type="GO" id="GO:0006412">
    <property type="term" value="P:translation"/>
    <property type="evidence" value="ECO:0007669"/>
    <property type="project" value="InterPro"/>
</dbReference>
<dbReference type="STRING" id="32264.T1JQY0"/>
<dbReference type="Pfam" id="PF01245">
    <property type="entry name" value="Ribosomal_L19"/>
    <property type="match status" value="1"/>
</dbReference>
<dbReference type="AlphaFoldDB" id="T1JQY0"/>
<accession>T1JQY0</accession>
<sequence length="312" mass="37109">MVLPRVIKLIHSYNVPLQCQLRTSRSWIHKKEIFDKGKGFPCNYTSTSEVKRQIPSSQKLIQEDLMSIRLKYPEFLPSTKPEHRHKIKTVLEHNDMLKRKTNMDIPEFYVGSILAVTVSDVNAAGKISRFLGICIFREGTGLNSCFTLRNIVDREGIEIRYDLYNPTIQNIEVIKLEKRLDADLRYLRDAEPQYSTFPLDMEPELRKEGAPVPVNPIKVKMLPLPWSIDWFKIRYQHQTYGIEKMLGVWEYYYKRSVHNRHHNEYEQFDLMKEYRSHIPEDAQLPIWNKLFDYEKSTSDMKKKARRAKMIRR</sequence>
<keyword evidence="4" id="KW-0689">Ribosomal protein</keyword>
<dbReference type="EnsemblMetazoa" id="tetur01g04900.1">
    <property type="protein sequence ID" value="tetur01g04900.1"/>
    <property type="gene ID" value="tetur01g04900"/>
</dbReference>
<comment type="subcellular location">
    <subcellularLocation>
        <location evidence="1">Mitochondrion</location>
    </subcellularLocation>
</comment>
<keyword evidence="10" id="KW-1185">Reference proteome</keyword>
<evidence type="ECO:0000256" key="1">
    <source>
        <dbReference type="ARBA" id="ARBA00004173"/>
    </source>
</evidence>
<name>T1JQY0_TETUR</name>
<evidence type="ECO:0000256" key="8">
    <source>
        <dbReference type="ARBA" id="ARBA00035359"/>
    </source>
</evidence>
<dbReference type="eggNOG" id="KOG1698">
    <property type="taxonomic scope" value="Eukaryota"/>
</dbReference>
<evidence type="ECO:0000256" key="2">
    <source>
        <dbReference type="ARBA" id="ARBA00005781"/>
    </source>
</evidence>
<evidence type="ECO:0000256" key="5">
    <source>
        <dbReference type="ARBA" id="ARBA00023128"/>
    </source>
</evidence>
<dbReference type="PANTHER" id="PTHR15680">
    <property type="entry name" value="RIBOSOMAL PROTEIN L19"/>
    <property type="match status" value="1"/>
</dbReference>
<organism evidence="9 10">
    <name type="scientific">Tetranychus urticae</name>
    <name type="common">Two-spotted spider mite</name>
    <dbReference type="NCBI Taxonomy" id="32264"/>
    <lineage>
        <taxon>Eukaryota</taxon>
        <taxon>Metazoa</taxon>
        <taxon>Ecdysozoa</taxon>
        <taxon>Arthropoda</taxon>
        <taxon>Chelicerata</taxon>
        <taxon>Arachnida</taxon>
        <taxon>Acari</taxon>
        <taxon>Acariformes</taxon>
        <taxon>Trombidiformes</taxon>
        <taxon>Prostigmata</taxon>
        <taxon>Eleutherengona</taxon>
        <taxon>Raphignathae</taxon>
        <taxon>Tetranychoidea</taxon>
        <taxon>Tetranychidae</taxon>
        <taxon>Tetranychus</taxon>
    </lineage>
</organism>
<gene>
    <name evidence="9" type="primary">107363681</name>
</gene>
<comment type="similarity">
    <text evidence="2">Belongs to the bacterial ribosomal protein bL19 family.</text>
</comment>
<evidence type="ECO:0000256" key="6">
    <source>
        <dbReference type="ARBA" id="ARBA00023274"/>
    </source>
</evidence>
<proteinExistence type="inferred from homology"/>
<keyword evidence="3" id="KW-0809">Transit peptide</keyword>
<dbReference type="KEGG" id="tut:107363681"/>
<evidence type="ECO:0000256" key="3">
    <source>
        <dbReference type="ARBA" id="ARBA00022946"/>
    </source>
</evidence>
<dbReference type="Gene3D" id="2.30.30.790">
    <property type="match status" value="1"/>
</dbReference>
<dbReference type="GO" id="GO:0005762">
    <property type="term" value="C:mitochondrial large ribosomal subunit"/>
    <property type="evidence" value="ECO:0007669"/>
    <property type="project" value="TreeGrafter"/>
</dbReference>
<reference evidence="10" key="1">
    <citation type="submission" date="2011-08" db="EMBL/GenBank/DDBJ databases">
        <authorList>
            <person name="Rombauts S."/>
        </authorList>
    </citation>
    <scope>NUCLEOTIDE SEQUENCE</scope>
    <source>
        <strain evidence="10">London</strain>
    </source>
</reference>
<evidence type="ECO:0000313" key="9">
    <source>
        <dbReference type="EnsemblMetazoa" id="tetur01g04900.1"/>
    </source>
</evidence>
<dbReference type="OrthoDB" id="432645at2759"/>
<keyword evidence="5" id="KW-0496">Mitochondrion</keyword>
<evidence type="ECO:0000256" key="4">
    <source>
        <dbReference type="ARBA" id="ARBA00022980"/>
    </source>
</evidence>
<dbReference type="InterPro" id="IPR001857">
    <property type="entry name" value="Ribosomal_bL19"/>
</dbReference>